<comment type="catalytic activity">
    <reaction evidence="1">
        <text>RX + glutathione = an S-substituted glutathione + a halide anion + H(+)</text>
        <dbReference type="Rhea" id="RHEA:16437"/>
        <dbReference type="ChEBI" id="CHEBI:15378"/>
        <dbReference type="ChEBI" id="CHEBI:16042"/>
        <dbReference type="ChEBI" id="CHEBI:17792"/>
        <dbReference type="ChEBI" id="CHEBI:57925"/>
        <dbReference type="ChEBI" id="CHEBI:90779"/>
        <dbReference type="EC" id="2.5.1.18"/>
    </reaction>
</comment>
<dbReference type="InterPro" id="IPR045073">
    <property type="entry name" value="Omega/Tau-like"/>
</dbReference>
<dbReference type="GO" id="GO:0004364">
    <property type="term" value="F:glutathione transferase activity"/>
    <property type="evidence" value="ECO:0007669"/>
    <property type="project" value="UniProtKB-UniRule"/>
</dbReference>
<dbReference type="Proteomes" id="UP000000226">
    <property type="component" value="Chromosome 9"/>
</dbReference>
<keyword evidence="1" id="KW-0808">Transferase</keyword>
<dbReference type="Gene3D" id="3.40.30.10">
    <property type="entry name" value="Glutaredoxin"/>
    <property type="match status" value="1"/>
</dbReference>
<dbReference type="PANTHER" id="PTHR11260">
    <property type="entry name" value="GLUTATHIONE S-TRANSFERASE, GST, SUPERFAMILY, GST DOMAIN CONTAINING"/>
    <property type="match status" value="1"/>
</dbReference>
<dbReference type="GO" id="GO:0006749">
    <property type="term" value="P:glutathione metabolic process"/>
    <property type="evidence" value="ECO:0007669"/>
    <property type="project" value="TreeGrafter"/>
</dbReference>
<keyword evidence="4" id="KW-1185">Reference proteome</keyword>
<dbReference type="OrthoDB" id="202840at2759"/>
<evidence type="ECO:0000313" key="3">
    <source>
        <dbReference type="EMBL" id="ESW08293.1"/>
    </source>
</evidence>
<dbReference type="OMA" id="DIAVAWI"/>
<dbReference type="InterPro" id="IPR036249">
    <property type="entry name" value="Thioredoxin-like_sf"/>
</dbReference>
<dbReference type="EC" id="2.5.1.18" evidence="1"/>
<comment type="similarity">
    <text evidence="1">Belongs to the GST superfamily.</text>
</comment>
<dbReference type="GO" id="GO:0005829">
    <property type="term" value="C:cytosol"/>
    <property type="evidence" value="ECO:0007669"/>
    <property type="project" value="UniProtKB-SubCell"/>
</dbReference>
<dbReference type="eggNOG" id="KOG0406">
    <property type="taxonomic scope" value="Eukaryota"/>
</dbReference>
<dbReference type="InterPro" id="IPR004045">
    <property type="entry name" value="Glutathione_S-Trfase_N"/>
</dbReference>
<dbReference type="AlphaFoldDB" id="V7AUM5"/>
<keyword evidence="1" id="KW-0963">Cytoplasm</keyword>
<feature type="domain" description="GST N-terminal" evidence="2">
    <location>
        <begin position="1"/>
        <end position="65"/>
    </location>
</feature>
<dbReference type="EMBL" id="CM002296">
    <property type="protein sequence ID" value="ESW08293.1"/>
    <property type="molecule type" value="Genomic_DNA"/>
</dbReference>
<dbReference type="PANTHER" id="PTHR11260:SF695">
    <property type="entry name" value="GLUTATHIONE TRANSFERASE"/>
    <property type="match status" value="1"/>
</dbReference>
<dbReference type="SUPFAM" id="SSF52833">
    <property type="entry name" value="Thioredoxin-like"/>
    <property type="match status" value="1"/>
</dbReference>
<evidence type="ECO:0000259" key="2">
    <source>
        <dbReference type="PROSITE" id="PS50404"/>
    </source>
</evidence>
<evidence type="ECO:0000313" key="4">
    <source>
        <dbReference type="Proteomes" id="UP000000226"/>
    </source>
</evidence>
<dbReference type="Pfam" id="PF02798">
    <property type="entry name" value="GST_N"/>
    <property type="match status" value="1"/>
</dbReference>
<proteinExistence type="inferred from homology"/>
<dbReference type="PROSITE" id="PS50404">
    <property type="entry name" value="GST_NTER"/>
    <property type="match status" value="1"/>
</dbReference>
<dbReference type="STRING" id="3885.V7AUM5"/>
<evidence type="ECO:0000256" key="1">
    <source>
        <dbReference type="RuleBase" id="RU369102"/>
    </source>
</evidence>
<comment type="function">
    <text evidence="1">Is involved in the conjugation of reduced glutathione to a wide number of exogenous and endogenous hydrophobic electrophiles.</text>
</comment>
<organism evidence="3 4">
    <name type="scientific">Phaseolus vulgaris</name>
    <name type="common">Kidney bean</name>
    <name type="synonym">French bean</name>
    <dbReference type="NCBI Taxonomy" id="3885"/>
    <lineage>
        <taxon>Eukaryota</taxon>
        <taxon>Viridiplantae</taxon>
        <taxon>Streptophyta</taxon>
        <taxon>Embryophyta</taxon>
        <taxon>Tracheophyta</taxon>
        <taxon>Spermatophyta</taxon>
        <taxon>Magnoliopsida</taxon>
        <taxon>eudicotyledons</taxon>
        <taxon>Gunneridae</taxon>
        <taxon>Pentapetalae</taxon>
        <taxon>rosids</taxon>
        <taxon>fabids</taxon>
        <taxon>Fabales</taxon>
        <taxon>Fabaceae</taxon>
        <taxon>Papilionoideae</taxon>
        <taxon>50 kb inversion clade</taxon>
        <taxon>NPAAA clade</taxon>
        <taxon>indigoferoid/millettioid clade</taxon>
        <taxon>Phaseoleae</taxon>
        <taxon>Phaseolus</taxon>
    </lineage>
</organism>
<name>V7AUM5_PHAVU</name>
<accession>V7AUM5</accession>
<dbReference type="Gene3D" id="1.20.1050.10">
    <property type="match status" value="1"/>
</dbReference>
<dbReference type="SMR" id="V7AUM5"/>
<comment type="subcellular location">
    <subcellularLocation>
        <location evidence="1">Cytoplasm</location>
        <location evidence="1">Cytosol</location>
    </subcellularLocation>
</comment>
<dbReference type="SUPFAM" id="SSF47616">
    <property type="entry name" value="GST C-terminal domain-like"/>
    <property type="match status" value="1"/>
</dbReference>
<reference evidence="4" key="1">
    <citation type="journal article" date="2014" name="Nat. Genet.">
        <title>A reference genome for common bean and genome-wide analysis of dual domestications.</title>
        <authorList>
            <person name="Schmutz J."/>
            <person name="McClean P.E."/>
            <person name="Mamidi S."/>
            <person name="Wu G.A."/>
            <person name="Cannon S.B."/>
            <person name="Grimwood J."/>
            <person name="Jenkins J."/>
            <person name="Shu S."/>
            <person name="Song Q."/>
            <person name="Chavarro C."/>
            <person name="Torres-Torres M."/>
            <person name="Geffroy V."/>
            <person name="Moghaddam S.M."/>
            <person name="Gao D."/>
            <person name="Abernathy B."/>
            <person name="Barry K."/>
            <person name="Blair M."/>
            <person name="Brick M.A."/>
            <person name="Chovatia M."/>
            <person name="Gepts P."/>
            <person name="Goodstein D.M."/>
            <person name="Gonzales M."/>
            <person name="Hellsten U."/>
            <person name="Hyten D.L."/>
            <person name="Jia G."/>
            <person name="Kelly J.D."/>
            <person name="Kudrna D."/>
            <person name="Lee R."/>
            <person name="Richard M.M."/>
            <person name="Miklas P.N."/>
            <person name="Osorno J.M."/>
            <person name="Rodrigues J."/>
            <person name="Thareau V."/>
            <person name="Urrea C.A."/>
            <person name="Wang M."/>
            <person name="Yu Y."/>
            <person name="Zhang M."/>
            <person name="Wing R.A."/>
            <person name="Cregan P.B."/>
            <person name="Rokhsar D.S."/>
            <person name="Jackson S.A."/>
        </authorList>
    </citation>
    <scope>NUCLEOTIDE SEQUENCE [LARGE SCALE GENOMIC DNA]</scope>
    <source>
        <strain evidence="4">cv. G19833</strain>
    </source>
</reference>
<protein>
    <recommendedName>
        <fullName evidence="1">Glutathione S-transferase</fullName>
        <ecNumber evidence="1">2.5.1.18</ecNumber>
    </recommendedName>
</protein>
<gene>
    <name evidence="3" type="ORF">PHAVU_009G034600g</name>
</gene>
<sequence>MAEESVTLLGFWGCPFTLRVKNKNAMLLQYNPVNRKAPVLVHDGKSPAESLVTIEYINETWKQNPLLPYDHYETAKHDSGHLFSKGGEEQQKAAQEARENLKTLEGQKIGFADILIGWLGCWEPIVEEIVVINRIDKEFMDKLDSWFDDFLSFLLSKNACRLVMNSLTTRPSHRA</sequence>
<dbReference type="Gramene" id="ESW08293">
    <property type="protein sequence ID" value="ESW08293"/>
    <property type="gene ID" value="PHAVU_009G034600g"/>
</dbReference>
<dbReference type="InterPro" id="IPR036282">
    <property type="entry name" value="Glutathione-S-Trfase_C_sf"/>
</dbReference>